<dbReference type="GO" id="GO:0005524">
    <property type="term" value="F:ATP binding"/>
    <property type="evidence" value="ECO:0007669"/>
    <property type="project" value="UniProtKB-KW"/>
</dbReference>
<keyword evidence="11" id="KW-0963">Cytoplasm</keyword>
<dbReference type="NCBIfam" id="TIGR03188">
    <property type="entry name" value="histidine_hisI"/>
    <property type="match status" value="1"/>
</dbReference>
<dbReference type="InterPro" id="IPR008179">
    <property type="entry name" value="HisE"/>
</dbReference>
<dbReference type="GO" id="GO:0005737">
    <property type="term" value="C:cytoplasm"/>
    <property type="evidence" value="ECO:0007669"/>
    <property type="project" value="UniProtKB-SubCell"/>
</dbReference>
<dbReference type="GO" id="GO:0004636">
    <property type="term" value="F:phosphoribosyl-ATP diphosphatase activity"/>
    <property type="evidence" value="ECO:0007669"/>
    <property type="project" value="UniProtKB-EC"/>
</dbReference>
<dbReference type="NCBIfam" id="NF002747">
    <property type="entry name" value="PRK02759.1"/>
    <property type="match status" value="1"/>
</dbReference>
<evidence type="ECO:0000256" key="2">
    <source>
        <dbReference type="ARBA" id="ARBA00001460"/>
    </source>
</evidence>
<dbReference type="EC" id="3.5.4.19" evidence="9"/>
<evidence type="ECO:0000256" key="14">
    <source>
        <dbReference type="ARBA" id="ARBA00022801"/>
    </source>
</evidence>
<dbReference type="FunFam" id="3.10.20.810:FF:000001">
    <property type="entry name" value="Histidine biosynthesis bifunctional protein HisIE"/>
    <property type="match status" value="1"/>
</dbReference>
<feature type="domain" description="Phosphoribosyl-AMP cyclohydrolase" evidence="18">
    <location>
        <begin position="57"/>
        <end position="130"/>
    </location>
</feature>
<dbReference type="HAMAP" id="MF_01019">
    <property type="entry name" value="HisIE"/>
    <property type="match status" value="1"/>
</dbReference>
<reference evidence="19" key="1">
    <citation type="submission" date="2007-08" db="EMBL/GenBank/DDBJ databases">
        <authorList>
            <person name="Gloeckner G."/>
            <person name="Nowack E."/>
            <person name="Melkonian M."/>
        </authorList>
    </citation>
    <scope>NUCLEOTIDE SEQUENCE</scope>
</reference>
<evidence type="ECO:0000256" key="4">
    <source>
        <dbReference type="ARBA" id="ARBA00005169"/>
    </source>
</evidence>
<reference evidence="19" key="2">
    <citation type="journal article" date="2008" name="Curr. Biol.">
        <title>Chromatophore genome sequence of Paulinella sheds light on acquisition of photosynthesis by eukaryotes.</title>
        <authorList>
            <person name="Nowack E.C.M."/>
            <person name="Melkonian M."/>
            <person name="Gloeckner G."/>
        </authorList>
    </citation>
    <scope>NUCLEOTIDE SEQUENCE [LARGE SCALE GENOMIC DNA]</scope>
</reference>
<dbReference type="Pfam" id="PF01503">
    <property type="entry name" value="PRA-PH"/>
    <property type="match status" value="1"/>
</dbReference>
<dbReference type="InterPro" id="IPR002496">
    <property type="entry name" value="PRib_AMP_CycHydrolase_dom"/>
</dbReference>
<dbReference type="InterPro" id="IPR023019">
    <property type="entry name" value="His_synth_HisIE"/>
</dbReference>
<accession>B1X3F5</accession>
<evidence type="ECO:0000256" key="7">
    <source>
        <dbReference type="ARBA" id="ARBA00008299"/>
    </source>
</evidence>
<evidence type="ECO:0000256" key="5">
    <source>
        <dbReference type="ARBA" id="ARBA00005204"/>
    </source>
</evidence>
<protein>
    <recommendedName>
        <fullName evidence="10">Histidine biosynthesis bifunctional protein HisIE</fullName>
        <ecNumber evidence="9">3.5.4.19</ecNumber>
        <ecNumber evidence="8">3.6.1.31</ecNumber>
    </recommendedName>
</protein>
<comment type="catalytic activity">
    <reaction evidence="1">
        <text>1-(5-phospho-beta-D-ribosyl)-5'-AMP + H2O = 1-(5-phospho-beta-D-ribosyl)-5-[(5-phospho-beta-D-ribosylamino)methylideneamino]imidazole-4-carboxamide</text>
        <dbReference type="Rhea" id="RHEA:20049"/>
        <dbReference type="ChEBI" id="CHEBI:15377"/>
        <dbReference type="ChEBI" id="CHEBI:58435"/>
        <dbReference type="ChEBI" id="CHEBI:59457"/>
        <dbReference type="EC" id="3.5.4.19"/>
    </reaction>
</comment>
<evidence type="ECO:0000256" key="9">
    <source>
        <dbReference type="ARBA" id="ARBA00012721"/>
    </source>
</evidence>
<comment type="catalytic activity">
    <reaction evidence="2">
        <text>1-(5-phospho-beta-D-ribosyl)-ATP + H2O = 1-(5-phospho-beta-D-ribosyl)-5'-AMP + diphosphate + H(+)</text>
        <dbReference type="Rhea" id="RHEA:22828"/>
        <dbReference type="ChEBI" id="CHEBI:15377"/>
        <dbReference type="ChEBI" id="CHEBI:15378"/>
        <dbReference type="ChEBI" id="CHEBI:33019"/>
        <dbReference type="ChEBI" id="CHEBI:59457"/>
        <dbReference type="ChEBI" id="CHEBI:73183"/>
        <dbReference type="EC" id="3.6.1.31"/>
    </reaction>
</comment>
<evidence type="ECO:0000256" key="12">
    <source>
        <dbReference type="ARBA" id="ARBA00022605"/>
    </source>
</evidence>
<dbReference type="SUPFAM" id="SSF101386">
    <property type="entry name" value="all-alpha NTP pyrophosphatases"/>
    <property type="match status" value="1"/>
</dbReference>
<dbReference type="PANTHER" id="PTHR42945">
    <property type="entry name" value="HISTIDINE BIOSYNTHESIS BIFUNCTIONAL PROTEIN"/>
    <property type="match status" value="1"/>
</dbReference>
<comment type="pathway">
    <text evidence="5">Amino-acid biosynthesis; L-histidine biosynthesis; L-histidine from 5-phospho-alpha-D-ribose 1-diphosphate: step 2/9.</text>
</comment>
<dbReference type="RefSeq" id="YP_002048684.1">
    <property type="nucleotide sequence ID" value="NC_011087.1"/>
</dbReference>
<dbReference type="EC" id="3.6.1.31" evidence="8"/>
<dbReference type="GO" id="GO:0004635">
    <property type="term" value="F:phosphoribosyl-AMP cyclohydrolase activity"/>
    <property type="evidence" value="ECO:0007669"/>
    <property type="project" value="UniProtKB-EC"/>
</dbReference>
<dbReference type="GeneID" id="6481333"/>
<dbReference type="InterPro" id="IPR021130">
    <property type="entry name" value="PRib-ATP_PPHydrolase-like"/>
</dbReference>
<evidence type="ECO:0000256" key="6">
    <source>
        <dbReference type="ARBA" id="ARBA00007731"/>
    </source>
</evidence>
<proteinExistence type="inferred from homology"/>
<dbReference type="InterPro" id="IPR038019">
    <property type="entry name" value="PRib_AMP_CycHydrolase_sf"/>
</dbReference>
<evidence type="ECO:0000313" key="19">
    <source>
        <dbReference type="EMBL" id="ACB42474.1"/>
    </source>
</evidence>
<dbReference type="HAMAP" id="MF_01020">
    <property type="entry name" value="HisE"/>
    <property type="match status" value="1"/>
</dbReference>
<dbReference type="PANTHER" id="PTHR42945:SF1">
    <property type="entry name" value="HISTIDINE BIOSYNTHESIS BIFUNCTIONAL PROTEIN HIS7"/>
    <property type="match status" value="1"/>
</dbReference>
<dbReference type="HAMAP" id="MF_01021">
    <property type="entry name" value="HisI"/>
    <property type="match status" value="1"/>
</dbReference>
<evidence type="ECO:0000256" key="17">
    <source>
        <dbReference type="ARBA" id="ARBA00023268"/>
    </source>
</evidence>
<dbReference type="InterPro" id="IPR026660">
    <property type="entry name" value="PRA-CH"/>
</dbReference>
<evidence type="ECO:0000256" key="10">
    <source>
        <dbReference type="ARBA" id="ARBA00017720"/>
    </source>
</evidence>
<keyword evidence="14" id="KW-0378">Hydrolase</keyword>
<dbReference type="Gene3D" id="1.10.287.1080">
    <property type="entry name" value="MazG-like"/>
    <property type="match status" value="1"/>
</dbReference>
<dbReference type="NCBIfam" id="NF000768">
    <property type="entry name" value="PRK00051.1"/>
    <property type="match status" value="1"/>
</dbReference>
<name>B1X3F5_PAUCH</name>
<gene>
    <name evidence="19" type="primary">hisI</name>
    <name evidence="19" type="ordered locus">PCC_0012</name>
</gene>
<keyword evidence="12" id="KW-0028">Amino-acid biosynthesis</keyword>
<sequence length="244" mass="27843">MVKSDFLSNSLTDNNKLKFTELSSKNVHILNIEKLQFDQNGLILGVVQDWLDGTILMVAWMNREAIEITMITGQGHYWSRSRKKLWHKGGTSGHFQIVKGIRHDCDADVLLISVEQQGDIACHTGTRSCFSSNNYELTATKNYTARADVCTELAKTIVQRRNFPETGSYTNKLLEGGDNRILKKIGEESVEFVMACKDKNNDDIIGEAADLIFHIQVALAHHQVKWHDVLRTLSDRREVKRRLW</sequence>
<keyword evidence="19" id="KW-0934">Plastid</keyword>
<evidence type="ECO:0000256" key="8">
    <source>
        <dbReference type="ARBA" id="ARBA00012414"/>
    </source>
</evidence>
<comment type="pathway">
    <text evidence="4">Amino-acid biosynthesis; L-histidine biosynthesis; L-histidine from 5-phospho-alpha-D-ribose 1-diphosphate: step 3/9.</text>
</comment>
<comment type="subcellular location">
    <subcellularLocation>
        <location evidence="3">Cytoplasm</location>
    </subcellularLocation>
</comment>
<keyword evidence="13" id="KW-0547">Nucleotide-binding</keyword>
<dbReference type="EMBL" id="CP000815">
    <property type="protein sequence ID" value="ACB42474.1"/>
    <property type="molecule type" value="Genomic_DNA"/>
</dbReference>
<evidence type="ECO:0000256" key="13">
    <source>
        <dbReference type="ARBA" id="ARBA00022741"/>
    </source>
</evidence>
<evidence type="ECO:0000256" key="3">
    <source>
        <dbReference type="ARBA" id="ARBA00004496"/>
    </source>
</evidence>
<comment type="similarity">
    <text evidence="7">In the N-terminal section; belongs to the PRA-CH family.</text>
</comment>
<dbReference type="AlphaFoldDB" id="B1X3F5"/>
<keyword evidence="17" id="KW-0511">Multifunctional enzyme</keyword>
<geneLocation type="organellar chromatophore" evidence="19"/>
<dbReference type="UniPathway" id="UPA00031">
    <property type="reaction ID" value="UER00007"/>
</dbReference>
<dbReference type="SUPFAM" id="SSF141734">
    <property type="entry name" value="HisI-like"/>
    <property type="match status" value="1"/>
</dbReference>
<comment type="similarity">
    <text evidence="6">In the C-terminal section; belongs to the PRA-PH family.</text>
</comment>
<evidence type="ECO:0000256" key="16">
    <source>
        <dbReference type="ARBA" id="ARBA00023102"/>
    </source>
</evidence>
<evidence type="ECO:0000256" key="1">
    <source>
        <dbReference type="ARBA" id="ARBA00000024"/>
    </source>
</evidence>
<dbReference type="Gene3D" id="3.10.20.810">
    <property type="entry name" value="Phosphoribosyl-AMP cyclohydrolase"/>
    <property type="match status" value="1"/>
</dbReference>
<keyword evidence="16" id="KW-0368">Histidine biosynthesis</keyword>
<dbReference type="Pfam" id="PF01502">
    <property type="entry name" value="PRA-CH"/>
    <property type="match status" value="1"/>
</dbReference>
<dbReference type="GO" id="GO:0000105">
    <property type="term" value="P:L-histidine biosynthetic process"/>
    <property type="evidence" value="ECO:0007669"/>
    <property type="project" value="UniProtKB-UniPathway"/>
</dbReference>
<evidence type="ECO:0000259" key="18">
    <source>
        <dbReference type="Pfam" id="PF01502"/>
    </source>
</evidence>
<keyword evidence="15" id="KW-0067">ATP-binding</keyword>
<evidence type="ECO:0000256" key="11">
    <source>
        <dbReference type="ARBA" id="ARBA00022490"/>
    </source>
</evidence>
<evidence type="ECO:0000256" key="15">
    <source>
        <dbReference type="ARBA" id="ARBA00022840"/>
    </source>
</evidence>
<organism evidence="19">
    <name type="scientific">Paulinella chromatophora</name>
    <dbReference type="NCBI Taxonomy" id="39717"/>
    <lineage>
        <taxon>Eukaryota</taxon>
        <taxon>Sar</taxon>
        <taxon>Rhizaria</taxon>
        <taxon>Cercozoa</taxon>
        <taxon>Imbricatea</taxon>
        <taxon>Silicofilosea</taxon>
        <taxon>Euglyphida</taxon>
        <taxon>Paulinellidae</taxon>
        <taxon>Paulinella</taxon>
    </lineage>
</organism>
<dbReference type="CDD" id="cd11534">
    <property type="entry name" value="NTP-PPase_HisIE_like"/>
    <property type="match status" value="1"/>
</dbReference>